<evidence type="ECO:0000256" key="1">
    <source>
        <dbReference type="SAM" id="MobiDB-lite"/>
    </source>
</evidence>
<feature type="region of interest" description="Disordered" evidence="1">
    <location>
        <begin position="1"/>
        <end position="55"/>
    </location>
</feature>
<feature type="compositionally biased region" description="Polar residues" evidence="1">
    <location>
        <begin position="124"/>
        <end position="141"/>
    </location>
</feature>
<feature type="region of interest" description="Disordered" evidence="1">
    <location>
        <begin position="75"/>
        <end position="110"/>
    </location>
</feature>
<sequence>MEENSEEQRNNNNNNAVKKEIDQSSFVYKSEIQGDSIINQKVKRKRQDLLKEEEDQDIISKETISDKIKTNQNELEVSGKWKTMNDGENEVTTGNETKQSNQLKRRRIDEDEIDVQEQYVSQSNKMNIKSLSSNQQSQSFRTKLEESTSEQKIGMSTANALKMLQQRGILNKNRDTATDPLYVGDRQTHMQQLSSVGVQPISRSLIASKANGSKGSINALQSANRKNISAAEMQPEDFADIDVEHYDIKGRLLSQKEAWREYAQEFHDKKAKPKKQYKHELRAQQNIYTARAVSGTGDARLPTDLWFDQKQASNKEAGVEFHPVQVAIVSKKLTLKESKKIVEQKRKGRK</sequence>
<gene>
    <name evidence="2" type="ORF">EZS28_008821</name>
</gene>
<name>A0A5J4WM66_9EUKA</name>
<feature type="region of interest" description="Disordered" evidence="1">
    <location>
        <begin position="124"/>
        <end position="151"/>
    </location>
</feature>
<protein>
    <submittedName>
        <fullName evidence="2">Uncharacterized protein</fullName>
    </submittedName>
</protein>
<dbReference type="EMBL" id="SNRW01001626">
    <property type="protein sequence ID" value="KAA6395652.1"/>
    <property type="molecule type" value="Genomic_DNA"/>
</dbReference>
<evidence type="ECO:0000313" key="2">
    <source>
        <dbReference type="EMBL" id="KAA6395652.1"/>
    </source>
</evidence>
<dbReference type="Proteomes" id="UP000324800">
    <property type="component" value="Unassembled WGS sequence"/>
</dbReference>
<reference evidence="2 3" key="1">
    <citation type="submission" date="2019-03" db="EMBL/GenBank/DDBJ databases">
        <title>Single cell metagenomics reveals metabolic interactions within the superorganism composed of flagellate Streblomastix strix and complex community of Bacteroidetes bacteria on its surface.</title>
        <authorList>
            <person name="Treitli S.C."/>
            <person name="Kolisko M."/>
            <person name="Husnik F."/>
            <person name="Keeling P."/>
            <person name="Hampl V."/>
        </authorList>
    </citation>
    <scope>NUCLEOTIDE SEQUENCE [LARGE SCALE GENOMIC DNA]</scope>
    <source>
        <strain evidence="2">ST1C</strain>
    </source>
</reference>
<dbReference type="AlphaFoldDB" id="A0A5J4WM66"/>
<accession>A0A5J4WM66</accession>
<evidence type="ECO:0000313" key="3">
    <source>
        <dbReference type="Proteomes" id="UP000324800"/>
    </source>
</evidence>
<organism evidence="2 3">
    <name type="scientific">Streblomastix strix</name>
    <dbReference type="NCBI Taxonomy" id="222440"/>
    <lineage>
        <taxon>Eukaryota</taxon>
        <taxon>Metamonada</taxon>
        <taxon>Preaxostyla</taxon>
        <taxon>Oxymonadida</taxon>
        <taxon>Streblomastigidae</taxon>
        <taxon>Streblomastix</taxon>
    </lineage>
</organism>
<comment type="caution">
    <text evidence="2">The sequence shown here is derived from an EMBL/GenBank/DDBJ whole genome shotgun (WGS) entry which is preliminary data.</text>
</comment>
<feature type="compositionally biased region" description="Polar residues" evidence="1">
    <location>
        <begin position="90"/>
        <end position="102"/>
    </location>
</feature>
<proteinExistence type="predicted"/>